<feature type="compositionally biased region" description="Polar residues" evidence="1">
    <location>
        <begin position="314"/>
        <end position="335"/>
    </location>
</feature>
<feature type="region of interest" description="Disordered" evidence="1">
    <location>
        <begin position="104"/>
        <end position="157"/>
    </location>
</feature>
<evidence type="ECO:0000259" key="3">
    <source>
        <dbReference type="Pfam" id="PF11702"/>
    </source>
</evidence>
<dbReference type="GO" id="GO:0000122">
    <property type="term" value="P:negative regulation of transcription by RNA polymerase II"/>
    <property type="evidence" value="ECO:0007669"/>
    <property type="project" value="TreeGrafter"/>
</dbReference>
<evidence type="ECO:0000313" key="4">
    <source>
        <dbReference type="EMBL" id="PKS11499.1"/>
    </source>
</evidence>
<dbReference type="InterPro" id="IPR053043">
    <property type="entry name" value="Ras-cAMP_regulatory"/>
</dbReference>
<comment type="caution">
    <text evidence="4">The sequence shown here is derived from an EMBL/GenBank/DDBJ whole genome shotgun (WGS) entry which is preliminary data.</text>
</comment>
<dbReference type="Proteomes" id="UP000233524">
    <property type="component" value="Unassembled WGS sequence"/>
</dbReference>
<dbReference type="STRING" id="41688.A0A2N3NGB4"/>
<dbReference type="VEuPathDB" id="FungiDB:jhhlp_003264"/>
<feature type="compositionally biased region" description="Low complexity" evidence="1">
    <location>
        <begin position="242"/>
        <end position="252"/>
    </location>
</feature>
<evidence type="ECO:0000256" key="1">
    <source>
        <dbReference type="SAM" id="MobiDB-lite"/>
    </source>
</evidence>
<organism evidence="4 5">
    <name type="scientific">Lomentospora prolificans</name>
    <dbReference type="NCBI Taxonomy" id="41688"/>
    <lineage>
        <taxon>Eukaryota</taxon>
        <taxon>Fungi</taxon>
        <taxon>Dikarya</taxon>
        <taxon>Ascomycota</taxon>
        <taxon>Pezizomycotina</taxon>
        <taxon>Sordariomycetes</taxon>
        <taxon>Hypocreomycetidae</taxon>
        <taxon>Microascales</taxon>
        <taxon>Microascaceae</taxon>
        <taxon>Lomentospora</taxon>
    </lineage>
</organism>
<dbReference type="GO" id="GO:0006808">
    <property type="term" value="P:regulation of nitrogen utilization"/>
    <property type="evidence" value="ECO:0007669"/>
    <property type="project" value="TreeGrafter"/>
</dbReference>
<accession>A0A2N3NGB4</accession>
<feature type="compositionally biased region" description="Low complexity" evidence="1">
    <location>
        <begin position="178"/>
        <end position="207"/>
    </location>
</feature>
<evidence type="ECO:0000259" key="2">
    <source>
        <dbReference type="Pfam" id="PF08550"/>
    </source>
</evidence>
<feature type="region of interest" description="Disordered" evidence="1">
    <location>
        <begin position="242"/>
        <end position="261"/>
    </location>
</feature>
<dbReference type="GO" id="GO:0031930">
    <property type="term" value="P:mitochondria-nucleus signaling pathway"/>
    <property type="evidence" value="ECO:0007669"/>
    <property type="project" value="TreeGrafter"/>
</dbReference>
<feature type="domain" description="DUF3295" evidence="3">
    <location>
        <begin position="189"/>
        <end position="574"/>
    </location>
</feature>
<feature type="compositionally biased region" description="Polar residues" evidence="1">
    <location>
        <begin position="273"/>
        <end position="286"/>
    </location>
</feature>
<dbReference type="Pfam" id="PF11702">
    <property type="entry name" value="DUF3295"/>
    <property type="match status" value="1"/>
</dbReference>
<feature type="compositionally biased region" description="Acidic residues" evidence="1">
    <location>
        <begin position="343"/>
        <end position="373"/>
    </location>
</feature>
<dbReference type="EMBL" id="NLAX01000008">
    <property type="protein sequence ID" value="PKS11499.1"/>
    <property type="molecule type" value="Genomic_DNA"/>
</dbReference>
<proteinExistence type="predicted"/>
<gene>
    <name evidence="4" type="ORF">jhhlp_003264</name>
</gene>
<reference evidence="4 5" key="1">
    <citation type="journal article" date="2017" name="G3 (Bethesda)">
        <title>First Draft Genome Sequence of the Pathogenic Fungus Lomentospora prolificans (Formerly Scedosporium prolificans).</title>
        <authorList>
            <person name="Luo R."/>
            <person name="Zimin A."/>
            <person name="Workman R."/>
            <person name="Fan Y."/>
            <person name="Pertea G."/>
            <person name="Grossman N."/>
            <person name="Wear M.P."/>
            <person name="Jia B."/>
            <person name="Miller H."/>
            <person name="Casadevall A."/>
            <person name="Timp W."/>
            <person name="Zhang S.X."/>
            <person name="Salzberg S.L."/>
        </authorList>
    </citation>
    <scope>NUCLEOTIDE SEQUENCE [LARGE SCALE GENOMIC DNA]</scope>
    <source>
        <strain evidence="4 5">JHH-5317</strain>
    </source>
</reference>
<sequence>MPFQLDTPVLTVDTGIIHKVDAGNPQTLYDMWTGESTRLDPELASLIYANAKSTVFSRCGDSVQNGRRLEYMCWRYWNRATMLNSRPELITTGMSQSAPQAIPSVSSMQEMPQLSKSVDSAPDDEAVDYTAETSPVDIRPRISRQDSCGSRRSRTPRSDDFEKLFVSIIKEKEPLLPQPAARQPAAPLQRSGSTTEEESTQSSPISEDLVSEGSQQTSPDVSYRTTTVIRGFSPATTVMVEQSSSVPQSSPEFAIESTSVPPRKQTNATFICGVSSSSSDHQSLPTRKTLAKPRQPVFQIGTSGSSEEEGSLRNAMQKSRSGTFLGQKKQVTVQQMRAHESSAIEDDDTECDDVDESAIDDDEDDSDWEDSDEVSGKSSIDDKTYFKRVDSTAQLVSRRSLITLGLEATERQKRLGNTTSQSTSALHRARGAHSSQTVMGSPNDSDESPLMMKRGGRVNQLKPIKEVPRTGAQPIMAPPAQNHYPAALSPRTTRRHMLATELTESLRRHLLWERQQKSSTANAVLKRRHTSHDVANLKQYPEKAYMDKTEDANSSSWNQYFSKEAFNGYHSKGW</sequence>
<feature type="region of interest" description="Disordered" evidence="1">
    <location>
        <begin position="413"/>
        <end position="449"/>
    </location>
</feature>
<dbReference type="OrthoDB" id="5054775at2759"/>
<dbReference type="InterPro" id="IPR013860">
    <property type="entry name" value="AreA_GATA"/>
</dbReference>
<dbReference type="GO" id="GO:0005737">
    <property type="term" value="C:cytoplasm"/>
    <property type="evidence" value="ECO:0007669"/>
    <property type="project" value="TreeGrafter"/>
</dbReference>
<feature type="region of interest" description="Disordered" evidence="1">
    <location>
        <begin position="273"/>
        <end position="379"/>
    </location>
</feature>
<dbReference type="InterPro" id="IPR021711">
    <property type="entry name" value="DUF3295"/>
</dbReference>
<feature type="compositionally biased region" description="Polar residues" evidence="1">
    <location>
        <begin position="415"/>
        <end position="425"/>
    </location>
</feature>
<feature type="region of interest" description="Disordered" evidence="1">
    <location>
        <begin position="175"/>
        <end position="222"/>
    </location>
</feature>
<dbReference type="PANTHER" id="PTHR28014">
    <property type="entry name" value="NEGATIVE REGULATOR OF RAS-CAMP PATHWAY"/>
    <property type="match status" value="1"/>
</dbReference>
<protein>
    <submittedName>
        <fullName evidence="4">Uncharacterized protein</fullName>
    </submittedName>
</protein>
<dbReference type="InParanoid" id="A0A2N3NGB4"/>
<feature type="compositionally biased region" description="Polar residues" evidence="1">
    <location>
        <begin position="433"/>
        <end position="443"/>
    </location>
</feature>
<evidence type="ECO:0000313" key="5">
    <source>
        <dbReference type="Proteomes" id="UP000233524"/>
    </source>
</evidence>
<feature type="compositionally biased region" description="Polar residues" evidence="1">
    <location>
        <begin position="104"/>
        <end position="118"/>
    </location>
</feature>
<name>A0A2N3NGB4_9PEZI</name>
<feature type="domain" description="Nitrogen regulatory protein areA GATA-like" evidence="2">
    <location>
        <begin position="54"/>
        <end position="79"/>
    </location>
</feature>
<keyword evidence="5" id="KW-1185">Reference proteome</keyword>
<feature type="compositionally biased region" description="Polar residues" evidence="1">
    <location>
        <begin position="212"/>
        <end position="222"/>
    </location>
</feature>
<dbReference type="AlphaFoldDB" id="A0A2N3NGB4"/>
<dbReference type="Pfam" id="PF08550">
    <property type="entry name" value="GATA_AreA"/>
    <property type="match status" value="1"/>
</dbReference>
<dbReference type="PANTHER" id="PTHR28014:SF1">
    <property type="entry name" value="NEGATIVE REGULATOR OF RAS-CAMP PATHWAY"/>
    <property type="match status" value="1"/>
</dbReference>